<dbReference type="GO" id="GO:0050102">
    <property type="term" value="F:cellodextrin phosphorylase activity"/>
    <property type="evidence" value="ECO:0007669"/>
    <property type="project" value="UniProtKB-EC"/>
</dbReference>
<name>T0Y5G0_9ZZZZ</name>
<dbReference type="GO" id="GO:0005975">
    <property type="term" value="P:carbohydrate metabolic process"/>
    <property type="evidence" value="ECO:0007669"/>
    <property type="project" value="InterPro"/>
</dbReference>
<reference evidence="2" key="2">
    <citation type="journal article" date="2014" name="ISME J.">
        <title>Microbial stratification in low pH oxic and suboxic macroscopic growths along an acid mine drainage.</title>
        <authorList>
            <person name="Mendez-Garcia C."/>
            <person name="Mesa V."/>
            <person name="Sprenger R.R."/>
            <person name="Richter M."/>
            <person name="Diez M.S."/>
            <person name="Solano J."/>
            <person name="Bargiela R."/>
            <person name="Golyshina O.V."/>
            <person name="Manteca A."/>
            <person name="Ramos J.L."/>
            <person name="Gallego J.R."/>
            <person name="Llorente I."/>
            <person name="Martins Dos Santos V.A."/>
            <person name="Jensen O.N."/>
            <person name="Pelaez A.I."/>
            <person name="Sanchez J."/>
            <person name="Ferrer M."/>
        </authorList>
    </citation>
    <scope>NUCLEOTIDE SEQUENCE</scope>
</reference>
<dbReference type="InterPro" id="IPR011013">
    <property type="entry name" value="Gal_mutarotase_sf_dom"/>
</dbReference>
<dbReference type="EMBL" id="AUZX01015674">
    <property type="protein sequence ID" value="EQD28363.1"/>
    <property type="molecule type" value="Genomic_DNA"/>
</dbReference>
<dbReference type="GO" id="GO:0030246">
    <property type="term" value="F:carbohydrate binding"/>
    <property type="evidence" value="ECO:0007669"/>
    <property type="project" value="InterPro"/>
</dbReference>
<sequence length="151" mass="16727">PIRVATATYAIEHGKGWSRFAHDAHGIEVDLLQFVPLADSVKLSRLRLRNRSTRTRHLSITGYVEWALGANGTLPAPFMSTSCDVVTGALFARNAWRAEFGERVAFIDLGGRQRTCCGDRLEFLGRHGTIDRPAALDRRHSRWSGRVGAGL</sequence>
<comment type="caution">
    <text evidence="2">The sequence shown here is derived from an EMBL/GenBank/DDBJ whole genome shotgun (WGS) entry which is preliminary data.</text>
</comment>
<dbReference type="EC" id="2.4.1.49" evidence="2"/>
<feature type="non-terminal residue" evidence="2">
    <location>
        <position position="151"/>
    </location>
</feature>
<evidence type="ECO:0000259" key="1">
    <source>
        <dbReference type="Pfam" id="PF06165"/>
    </source>
</evidence>
<organism evidence="2">
    <name type="scientific">mine drainage metagenome</name>
    <dbReference type="NCBI Taxonomy" id="410659"/>
    <lineage>
        <taxon>unclassified sequences</taxon>
        <taxon>metagenomes</taxon>
        <taxon>ecological metagenomes</taxon>
    </lineage>
</organism>
<feature type="non-terminal residue" evidence="2">
    <location>
        <position position="1"/>
    </location>
</feature>
<feature type="domain" description="Glycosyl hydrolase 94 supersandwich" evidence="1">
    <location>
        <begin position="1"/>
        <end position="151"/>
    </location>
</feature>
<accession>T0Y5G0</accession>
<dbReference type="InterPro" id="IPR037018">
    <property type="entry name" value="GH65_N"/>
</dbReference>
<keyword evidence="2" id="KW-0808">Transferase</keyword>
<reference evidence="2" key="1">
    <citation type="submission" date="2013-08" db="EMBL/GenBank/DDBJ databases">
        <authorList>
            <person name="Mendez C."/>
            <person name="Richter M."/>
            <person name="Ferrer M."/>
            <person name="Sanchez J."/>
        </authorList>
    </citation>
    <scope>NUCLEOTIDE SEQUENCE</scope>
</reference>
<proteinExistence type="predicted"/>
<evidence type="ECO:0000313" key="2">
    <source>
        <dbReference type="EMBL" id="EQD28363.1"/>
    </source>
</evidence>
<dbReference type="PANTHER" id="PTHR37469:SF2">
    <property type="entry name" value="CELLOBIONIC ACID PHOSPHORYLASE"/>
    <property type="match status" value="1"/>
</dbReference>
<dbReference type="InterPro" id="IPR052047">
    <property type="entry name" value="GH94_Enzymes"/>
</dbReference>
<dbReference type="InterPro" id="IPR010383">
    <property type="entry name" value="Glyco_hydrolase_94_b-supersand"/>
</dbReference>
<dbReference type="Pfam" id="PF06165">
    <property type="entry name" value="GH94_b-supersand"/>
    <property type="match status" value="1"/>
</dbReference>
<dbReference type="SUPFAM" id="SSF74650">
    <property type="entry name" value="Galactose mutarotase-like"/>
    <property type="match status" value="1"/>
</dbReference>
<dbReference type="PANTHER" id="PTHR37469">
    <property type="entry name" value="CELLOBIONIC ACID PHOSPHORYLASE-RELATED"/>
    <property type="match status" value="1"/>
</dbReference>
<keyword evidence="2" id="KW-0328">Glycosyltransferase</keyword>
<gene>
    <name evidence="2" type="ORF">B1A_21207</name>
</gene>
<protein>
    <submittedName>
        <fullName evidence="2">Glycosyltransferase 36 domain protein</fullName>
        <ecNumber evidence="2">2.4.1.49</ecNumber>
    </submittedName>
</protein>
<dbReference type="AlphaFoldDB" id="T0Y5G0"/>
<dbReference type="Gene3D" id="2.70.98.40">
    <property type="entry name" value="Glycoside hydrolase, family 65, N-terminal domain"/>
    <property type="match status" value="1"/>
</dbReference>